<dbReference type="InterPro" id="IPR036691">
    <property type="entry name" value="Endo/exonu/phosph_ase_sf"/>
</dbReference>
<organism evidence="1 2">
    <name type="scientific">Schistosoma margrebowiei</name>
    <dbReference type="NCBI Taxonomy" id="48269"/>
    <lineage>
        <taxon>Eukaryota</taxon>
        <taxon>Metazoa</taxon>
        <taxon>Spiralia</taxon>
        <taxon>Lophotrochozoa</taxon>
        <taxon>Platyhelminthes</taxon>
        <taxon>Trematoda</taxon>
        <taxon>Digenea</taxon>
        <taxon>Strigeidida</taxon>
        <taxon>Schistosomatoidea</taxon>
        <taxon>Schistosomatidae</taxon>
        <taxon>Schistosoma</taxon>
    </lineage>
</organism>
<gene>
    <name evidence="1" type="ORF">SMRZ_LOCUS24638</name>
</gene>
<proteinExistence type="predicted"/>
<name>A0A3P8EYW5_9TREM</name>
<keyword evidence="2" id="KW-1185">Reference proteome</keyword>
<evidence type="ECO:0000313" key="1">
    <source>
        <dbReference type="EMBL" id="VDP52168.1"/>
    </source>
</evidence>
<dbReference type="EMBL" id="UZAI01020563">
    <property type="protein sequence ID" value="VDP52168.1"/>
    <property type="molecule type" value="Genomic_DNA"/>
</dbReference>
<sequence>MKSVIAKCSRKNRIIMLGDLNAKVGMDNTGYEDIIGRHGLGERNENGKRFANLYAFNKLVIGGKIFPHKRIHKATWVSPDHITENQIDHICTSKKIQNENERHSATSNNRRRPPILLSSSKLLLNLCKALRHCACVTEKLTFLELQNLPLSKTGLLQICEVSSIVSFSLKTKLFTMIHVYFVFILCV</sequence>
<dbReference type="AlphaFoldDB" id="A0A3P8EYW5"/>
<reference evidence="1 2" key="1">
    <citation type="submission" date="2018-11" db="EMBL/GenBank/DDBJ databases">
        <authorList>
            <consortium name="Pathogen Informatics"/>
        </authorList>
    </citation>
    <scope>NUCLEOTIDE SEQUENCE [LARGE SCALE GENOMIC DNA]</scope>
    <source>
        <strain evidence="1 2">Zambia</strain>
    </source>
</reference>
<dbReference type="Gene3D" id="3.60.10.10">
    <property type="entry name" value="Endonuclease/exonuclease/phosphatase"/>
    <property type="match status" value="1"/>
</dbReference>
<evidence type="ECO:0008006" key="3">
    <source>
        <dbReference type="Google" id="ProtNLM"/>
    </source>
</evidence>
<protein>
    <recommendedName>
        <fullName evidence="3">Endonuclease/exonuclease/phosphatase domain-containing protein</fullName>
    </recommendedName>
</protein>
<evidence type="ECO:0000313" key="2">
    <source>
        <dbReference type="Proteomes" id="UP000277204"/>
    </source>
</evidence>
<dbReference type="Proteomes" id="UP000277204">
    <property type="component" value="Unassembled WGS sequence"/>
</dbReference>
<dbReference type="SUPFAM" id="SSF56219">
    <property type="entry name" value="DNase I-like"/>
    <property type="match status" value="1"/>
</dbReference>
<accession>A0A3P8EYW5</accession>